<organism evidence="3 4">
    <name type="scientific">Nonomuraea roseoviolacea subsp. carminata</name>
    <dbReference type="NCBI Taxonomy" id="160689"/>
    <lineage>
        <taxon>Bacteria</taxon>
        <taxon>Bacillati</taxon>
        <taxon>Actinomycetota</taxon>
        <taxon>Actinomycetes</taxon>
        <taxon>Streptosporangiales</taxon>
        <taxon>Streptosporangiaceae</taxon>
        <taxon>Nonomuraea</taxon>
    </lineage>
</organism>
<dbReference type="CDD" id="cd01830">
    <property type="entry name" value="XynE_like"/>
    <property type="match status" value="1"/>
</dbReference>
<accession>A0ABT1KBQ2</accession>
<keyword evidence="4" id="KW-1185">Reference proteome</keyword>
<dbReference type="Gene3D" id="3.40.50.1110">
    <property type="entry name" value="SGNH hydrolase"/>
    <property type="match status" value="1"/>
</dbReference>
<keyword evidence="1" id="KW-0732">Signal</keyword>
<dbReference type="EMBL" id="JAMZEC010000001">
    <property type="protein sequence ID" value="MCP2351438.1"/>
    <property type="molecule type" value="Genomic_DNA"/>
</dbReference>
<name>A0ABT1KBQ2_9ACTN</name>
<feature type="domain" description="SGNH hydrolase-type esterase" evidence="2">
    <location>
        <begin position="213"/>
        <end position="402"/>
    </location>
</feature>
<dbReference type="PANTHER" id="PTHR43784">
    <property type="entry name" value="GDSL-LIKE LIPASE/ACYLHYDROLASE, PUTATIVE (AFU_ORTHOLOGUE AFUA_2G00820)-RELATED"/>
    <property type="match status" value="1"/>
</dbReference>
<evidence type="ECO:0000259" key="2">
    <source>
        <dbReference type="Pfam" id="PF13472"/>
    </source>
</evidence>
<reference evidence="3 4" key="1">
    <citation type="submission" date="2022-06" db="EMBL/GenBank/DDBJ databases">
        <title>Sequencing the genomes of 1000 actinobacteria strains.</title>
        <authorList>
            <person name="Klenk H.-P."/>
        </authorList>
    </citation>
    <scope>NUCLEOTIDE SEQUENCE [LARGE SCALE GENOMIC DNA]</scope>
    <source>
        <strain evidence="3 4">DSM 44170</strain>
    </source>
</reference>
<gene>
    <name evidence="3" type="ORF">HD595_007560</name>
</gene>
<proteinExistence type="predicted"/>
<dbReference type="Pfam" id="PF13472">
    <property type="entry name" value="Lipase_GDSL_2"/>
    <property type="match status" value="1"/>
</dbReference>
<dbReference type="PANTHER" id="PTHR43784:SF2">
    <property type="entry name" value="GDSL-LIKE LIPASE_ACYLHYDROLASE, PUTATIVE (AFU_ORTHOLOGUE AFUA_2G00820)-RELATED"/>
    <property type="match status" value="1"/>
</dbReference>
<protein>
    <submittedName>
        <fullName evidence="3">Lysophospholipase L1-like esterase</fullName>
    </submittedName>
</protein>
<feature type="signal peptide" evidence="1">
    <location>
        <begin position="1"/>
        <end position="29"/>
    </location>
</feature>
<evidence type="ECO:0000256" key="1">
    <source>
        <dbReference type="SAM" id="SignalP"/>
    </source>
</evidence>
<dbReference type="Proteomes" id="UP001320766">
    <property type="component" value="Unassembled WGS sequence"/>
</dbReference>
<comment type="caution">
    <text evidence="3">The sequence shown here is derived from an EMBL/GenBank/DDBJ whole genome shotgun (WGS) entry which is preliminary data.</text>
</comment>
<dbReference type="SUPFAM" id="SSF52266">
    <property type="entry name" value="SGNH hydrolase"/>
    <property type="match status" value="1"/>
</dbReference>
<sequence>MTASVMRNLTVPVLAAALALTLAAAPAEAAPRRWAAAWGTAAQPATASTSWYGPNWSREGFARQGAETLRQVVRVGTGGASVRVRLSNVYGTAPLAVDGAAIAPALQGAATSRPRPLTFAGREATVVLPGRELLSDPVPLPVRALGKLAVTLRFTRPTGAATFHHFAQATSYRAGGDHLADTGGDAFTATTNSWYYLTGVEVASPRGAGTVVAFGDSLTDGVGSTVGADRRYPDRLAERLAGLGRPLAVVNAGIGGNRLLTDSPEYGENGLARFRRDVLDRPGVRTVIVMDGVNDLAEWNKPHQASAERLIDGHRRLVQAAHARGVKVVGATVMPMKNAALAYSPAAEAVREEVNAWIRTGGVYDHVLDFDAVVREPGDPDALRADYDSGDGIHLNDAGYRAIAEAVDLAAL</sequence>
<evidence type="ECO:0000313" key="4">
    <source>
        <dbReference type="Proteomes" id="UP001320766"/>
    </source>
</evidence>
<dbReference type="InterPro" id="IPR053140">
    <property type="entry name" value="GDSL_Rv0518-like"/>
</dbReference>
<evidence type="ECO:0000313" key="3">
    <source>
        <dbReference type="EMBL" id="MCP2351438.1"/>
    </source>
</evidence>
<dbReference type="InterPro" id="IPR013830">
    <property type="entry name" value="SGNH_hydro"/>
</dbReference>
<feature type="chain" id="PRO_5046820680" evidence="1">
    <location>
        <begin position="30"/>
        <end position="412"/>
    </location>
</feature>
<dbReference type="InterPro" id="IPR036514">
    <property type="entry name" value="SGNH_hydro_sf"/>
</dbReference>
<dbReference type="RefSeq" id="WP_253777748.1">
    <property type="nucleotide sequence ID" value="NZ_JAMZEC010000001.1"/>
</dbReference>